<name>A0ABP8NFY7_9BACT</name>
<keyword evidence="3" id="KW-1185">Reference proteome</keyword>
<gene>
    <name evidence="2" type="ORF">GCM10023093_16950</name>
</gene>
<reference evidence="3" key="1">
    <citation type="journal article" date="2019" name="Int. J. Syst. Evol. Microbiol.">
        <title>The Global Catalogue of Microorganisms (GCM) 10K type strain sequencing project: providing services to taxonomists for standard genome sequencing and annotation.</title>
        <authorList>
            <consortium name="The Broad Institute Genomics Platform"/>
            <consortium name="The Broad Institute Genome Sequencing Center for Infectious Disease"/>
            <person name="Wu L."/>
            <person name="Ma J."/>
        </authorList>
    </citation>
    <scope>NUCLEOTIDE SEQUENCE [LARGE SCALE GENOMIC DNA]</scope>
    <source>
        <strain evidence="3">JCM 32105</strain>
    </source>
</reference>
<keyword evidence="1" id="KW-0472">Membrane</keyword>
<evidence type="ECO:0000313" key="3">
    <source>
        <dbReference type="Proteomes" id="UP001500067"/>
    </source>
</evidence>
<organism evidence="2 3">
    <name type="scientific">Nemorincola caseinilytica</name>
    <dbReference type="NCBI Taxonomy" id="2054315"/>
    <lineage>
        <taxon>Bacteria</taxon>
        <taxon>Pseudomonadati</taxon>
        <taxon>Bacteroidota</taxon>
        <taxon>Chitinophagia</taxon>
        <taxon>Chitinophagales</taxon>
        <taxon>Chitinophagaceae</taxon>
        <taxon>Nemorincola</taxon>
    </lineage>
</organism>
<evidence type="ECO:0000256" key="1">
    <source>
        <dbReference type="SAM" id="Phobius"/>
    </source>
</evidence>
<proteinExistence type="predicted"/>
<accession>A0ABP8NFY7</accession>
<sequence>MRTIKEILTGNDVWWGPLVLIMLLALIGFGAYSQAHDKSMDNANLVIGGLMTNLGMLLSFRYGSSKGSKDKDKKGEP</sequence>
<dbReference type="Proteomes" id="UP001500067">
    <property type="component" value="Unassembled WGS sequence"/>
</dbReference>
<dbReference type="EMBL" id="BAABFA010000010">
    <property type="protein sequence ID" value="GAA4465202.1"/>
    <property type="molecule type" value="Genomic_DNA"/>
</dbReference>
<feature type="transmembrane region" description="Helical" evidence="1">
    <location>
        <begin position="12"/>
        <end position="33"/>
    </location>
</feature>
<evidence type="ECO:0000313" key="2">
    <source>
        <dbReference type="EMBL" id="GAA4465202.1"/>
    </source>
</evidence>
<protein>
    <submittedName>
        <fullName evidence="2">Uncharacterized protein</fullName>
    </submittedName>
</protein>
<keyword evidence="1" id="KW-1133">Transmembrane helix</keyword>
<feature type="transmembrane region" description="Helical" evidence="1">
    <location>
        <begin position="45"/>
        <end position="64"/>
    </location>
</feature>
<dbReference type="RefSeq" id="WP_345081541.1">
    <property type="nucleotide sequence ID" value="NZ_BAABFA010000010.1"/>
</dbReference>
<keyword evidence="1" id="KW-0812">Transmembrane</keyword>
<comment type="caution">
    <text evidence="2">The sequence shown here is derived from an EMBL/GenBank/DDBJ whole genome shotgun (WGS) entry which is preliminary data.</text>
</comment>